<dbReference type="SUPFAM" id="SSF50891">
    <property type="entry name" value="Cyclophilin-like"/>
    <property type="match status" value="1"/>
</dbReference>
<reference evidence="1" key="1">
    <citation type="submission" date="2023-10" db="EMBL/GenBank/DDBJ databases">
        <title>Genome assemblies of two species of porcelain crab, Petrolisthes cinctipes and Petrolisthes manimaculis (Anomura: Porcellanidae).</title>
        <authorList>
            <person name="Angst P."/>
        </authorList>
    </citation>
    <scope>NUCLEOTIDE SEQUENCE</scope>
    <source>
        <strain evidence="1">PB745_01</strain>
        <tissue evidence="1">Gill</tissue>
    </source>
</reference>
<comment type="caution">
    <text evidence="1">The sequence shown here is derived from an EMBL/GenBank/DDBJ whole genome shotgun (WGS) entry which is preliminary data.</text>
</comment>
<dbReference type="Gene3D" id="2.40.100.10">
    <property type="entry name" value="Cyclophilin-like"/>
    <property type="match status" value="1"/>
</dbReference>
<organism evidence="1 2">
    <name type="scientific">Petrolisthes cinctipes</name>
    <name type="common">Flat porcelain crab</name>
    <dbReference type="NCBI Taxonomy" id="88211"/>
    <lineage>
        <taxon>Eukaryota</taxon>
        <taxon>Metazoa</taxon>
        <taxon>Ecdysozoa</taxon>
        <taxon>Arthropoda</taxon>
        <taxon>Crustacea</taxon>
        <taxon>Multicrustacea</taxon>
        <taxon>Malacostraca</taxon>
        <taxon>Eumalacostraca</taxon>
        <taxon>Eucarida</taxon>
        <taxon>Decapoda</taxon>
        <taxon>Pleocyemata</taxon>
        <taxon>Anomura</taxon>
        <taxon>Galatheoidea</taxon>
        <taxon>Porcellanidae</taxon>
        <taxon>Petrolisthes</taxon>
    </lineage>
</organism>
<protein>
    <submittedName>
        <fullName evidence="1">Uncharacterized protein</fullName>
    </submittedName>
</protein>
<keyword evidence="2" id="KW-1185">Reference proteome</keyword>
<dbReference type="Proteomes" id="UP001286313">
    <property type="component" value="Unassembled WGS sequence"/>
</dbReference>
<accession>A0AAE1L4V1</accession>
<dbReference type="AlphaFoldDB" id="A0AAE1L4V1"/>
<gene>
    <name evidence="1" type="ORF">Pcinc_000492</name>
</gene>
<dbReference type="InterPro" id="IPR029000">
    <property type="entry name" value="Cyclophilin-like_dom_sf"/>
</dbReference>
<dbReference type="EMBL" id="JAWQEG010000030">
    <property type="protein sequence ID" value="KAK3895883.1"/>
    <property type="molecule type" value="Genomic_DNA"/>
</dbReference>
<evidence type="ECO:0000313" key="2">
    <source>
        <dbReference type="Proteomes" id="UP001286313"/>
    </source>
</evidence>
<proteinExistence type="predicted"/>
<sequence length="151" mass="16597">MKTLNHKSTITFLEMACEGLTMGKVYIQVNINRTQARRFVGLCTGQPGSSFLNTRLNRVVSKGNLDECVFGGNYNSDNYQTCSIHNQVGIVLFKSHSERSGEFCICTNNGYKSWGNNIGQVKRGLEVVKSAAQLNDITQVTVVDCGVVVPL</sequence>
<evidence type="ECO:0000313" key="1">
    <source>
        <dbReference type="EMBL" id="KAK3895883.1"/>
    </source>
</evidence>
<name>A0AAE1L4V1_PETCI</name>